<gene>
    <name evidence="1" type="ORF">ERS075579_01864</name>
</gene>
<dbReference type="Proteomes" id="UP000045782">
    <property type="component" value="Unassembled WGS sequence"/>
</dbReference>
<organism evidence="1 2">
    <name type="scientific">Mycobacteroides abscessus</name>
    <dbReference type="NCBI Taxonomy" id="36809"/>
    <lineage>
        <taxon>Bacteria</taxon>
        <taxon>Bacillati</taxon>
        <taxon>Actinomycetota</taxon>
        <taxon>Actinomycetes</taxon>
        <taxon>Mycobacteriales</taxon>
        <taxon>Mycobacteriaceae</taxon>
        <taxon>Mycobacteroides</taxon>
    </lineage>
</organism>
<dbReference type="SUPFAM" id="SSF55961">
    <property type="entry name" value="Bet v1-like"/>
    <property type="match status" value="1"/>
</dbReference>
<evidence type="ECO:0000313" key="2">
    <source>
        <dbReference type="Proteomes" id="UP000045782"/>
    </source>
</evidence>
<dbReference type="InterPro" id="IPR019587">
    <property type="entry name" value="Polyketide_cyclase/dehydratase"/>
</dbReference>
<reference evidence="1 2" key="1">
    <citation type="submission" date="2015-03" db="EMBL/GenBank/DDBJ databases">
        <authorList>
            <person name="Murphy D."/>
        </authorList>
    </citation>
    <scope>NUCLEOTIDE SEQUENCE [LARGE SCALE GENOMIC DNA]</scope>
    <source>
        <strain evidence="1 2">PAP088</strain>
    </source>
</reference>
<dbReference type="AlphaFoldDB" id="A0A0U0ZZ88"/>
<protein>
    <recommendedName>
        <fullName evidence="3">Polyketide cyclase / dehydrase and lipid transport</fullName>
    </recommendedName>
</protein>
<dbReference type="Pfam" id="PF10604">
    <property type="entry name" value="Polyketide_cyc2"/>
    <property type="match status" value="1"/>
</dbReference>
<name>A0A0U0ZZ88_9MYCO</name>
<evidence type="ECO:0008006" key="3">
    <source>
        <dbReference type="Google" id="ProtNLM"/>
    </source>
</evidence>
<dbReference type="EMBL" id="CSWP01000003">
    <property type="protein sequence ID" value="CPV47259.1"/>
    <property type="molecule type" value="Genomic_DNA"/>
</dbReference>
<sequence>MSTPVLVGIVVGAVAIGALLGAAVLFALASGDGGPRRFGVTMPDPDFFDKAASFAVTAQISVPGPVERVWAQVSEGGYLDSIPFVSGPVWSGDRVVTRTPLLAFTEKAVHNEAARKLVTIGTGISIPLLINAFGERWEFAAEGNKVQVRWTVAVTPKWVGWFPLRWTAFAVRPFQRALLGLAIR</sequence>
<dbReference type="RefSeq" id="WP_016893370.1">
    <property type="nucleotide sequence ID" value="NZ_CSWP01000003.1"/>
</dbReference>
<accession>A0A0U0ZZ88</accession>
<evidence type="ECO:0000313" key="1">
    <source>
        <dbReference type="EMBL" id="CPV47259.1"/>
    </source>
</evidence>
<proteinExistence type="predicted"/>